<name>A0AA37PKH4_9MYCO</name>
<dbReference type="Proteomes" id="UP001139505">
    <property type="component" value="Unassembled WGS sequence"/>
</dbReference>
<gene>
    <name evidence="1" type="ORF">MmonteBS_35280</name>
    <name evidence="2" type="ORF">NJB18185_11850</name>
</gene>
<reference evidence="1" key="1">
    <citation type="journal article" date="2018" name="Genome Announc.">
        <title>Draft Genome Sequence of Mycobacterium montefiorense Isolated from Japanese Black Salamander (Hynobius nigrescens).</title>
        <authorList>
            <person name="Fukano H."/>
            <person name="Yoshida M."/>
            <person name="Shimizu A."/>
            <person name="Iwao H."/>
            <person name="Katayama Y."/>
            <person name="Omatsu T."/>
            <person name="Mizutani T."/>
            <person name="Kurata O."/>
            <person name="Wada S."/>
            <person name="Hoshino Y."/>
        </authorList>
    </citation>
    <scope>NUCLEOTIDE SEQUENCE</scope>
    <source>
        <strain evidence="1">BS</strain>
    </source>
</reference>
<reference evidence="2" key="3">
    <citation type="journal article" date="2022" name="Microbiol. Resour. Announc.">
        <title>Draft Genome Sequences of Eight Mycobacterium montefiorense Strains Isolated from Salamanders in Captivity.</title>
        <authorList>
            <person name="Komine T."/>
            <person name="Ihara H."/>
            <person name="Fukano H."/>
            <person name="Hoshino Y."/>
            <person name="Kurata O."/>
            <person name="Wada S."/>
        </authorList>
    </citation>
    <scope>NUCLEOTIDE SEQUENCE</scope>
    <source>
        <strain evidence="2">NJB18185</strain>
    </source>
</reference>
<protein>
    <submittedName>
        <fullName evidence="2">Uncharacterized protein</fullName>
    </submittedName>
</protein>
<accession>A0AA37PKH4</accession>
<organism evidence="2 4">
    <name type="scientific">Mycobacterium montefiorense</name>
    <dbReference type="NCBI Taxonomy" id="154654"/>
    <lineage>
        <taxon>Bacteria</taxon>
        <taxon>Bacillati</taxon>
        <taxon>Actinomycetota</taxon>
        <taxon>Actinomycetes</taxon>
        <taxon>Mycobacteriales</taxon>
        <taxon>Mycobacteriaceae</taxon>
        <taxon>Mycobacterium</taxon>
        <taxon>Mycobacterium simiae complex</taxon>
    </lineage>
</organism>
<comment type="caution">
    <text evidence="2">The sequence shown here is derived from an EMBL/GenBank/DDBJ whole genome shotgun (WGS) entry which is preliminary data.</text>
</comment>
<dbReference type="Proteomes" id="UP000245060">
    <property type="component" value="Unassembled WGS sequence"/>
</dbReference>
<dbReference type="AlphaFoldDB" id="A0AA37PKH4"/>
<evidence type="ECO:0000313" key="3">
    <source>
        <dbReference type="Proteomes" id="UP000245060"/>
    </source>
</evidence>
<reference evidence="3" key="2">
    <citation type="submission" date="2018-04" db="EMBL/GenBank/DDBJ databases">
        <title>Draft genome sequence of Mycobacterium montefiorense isolated from Japanese black salamander.</title>
        <authorList>
            <person name="Fukano H."/>
            <person name="Yoshida M."/>
            <person name="Shimizu A."/>
            <person name="Iwao H."/>
            <person name="Kurata O."/>
            <person name="Katayama Y."/>
            <person name="Omatsu T."/>
            <person name="Mizutani T."/>
            <person name="Wada S."/>
            <person name="Hoshino Y."/>
        </authorList>
    </citation>
    <scope>NUCLEOTIDE SEQUENCE [LARGE SCALE GENOMIC DNA]</scope>
    <source>
        <strain evidence="3">BS</strain>
    </source>
</reference>
<dbReference type="EMBL" id="BQYH01000005">
    <property type="protein sequence ID" value="GKU71409.1"/>
    <property type="molecule type" value="Genomic_DNA"/>
</dbReference>
<proteinExistence type="predicted"/>
<dbReference type="EMBL" id="BFCH01000018">
    <property type="protein sequence ID" value="GBG39156.1"/>
    <property type="molecule type" value="Genomic_DNA"/>
</dbReference>
<sequence length="106" mass="11702">MRKIAIYRSGARNVAGSRVGIDLANQDAAAANRDGSHYAWHSILVSNSTIPLAADCRNRWAPRAKAQGIRRLVQRFGIDSALRGKESPRAMEALTIWKSLQKAMSR</sequence>
<evidence type="ECO:0000313" key="2">
    <source>
        <dbReference type="EMBL" id="GKU71409.1"/>
    </source>
</evidence>
<evidence type="ECO:0000313" key="1">
    <source>
        <dbReference type="EMBL" id="GBG39156.1"/>
    </source>
</evidence>
<evidence type="ECO:0000313" key="4">
    <source>
        <dbReference type="Proteomes" id="UP001139505"/>
    </source>
</evidence>
<reference evidence="2" key="4">
    <citation type="submission" date="2022-04" db="EMBL/GenBank/DDBJ databases">
        <authorList>
            <person name="Komine T."/>
            <person name="Fukano H."/>
            <person name="Wada S."/>
        </authorList>
    </citation>
    <scope>NUCLEOTIDE SEQUENCE</scope>
    <source>
        <strain evidence="2">NJB18185</strain>
    </source>
</reference>
<keyword evidence="3" id="KW-1185">Reference proteome</keyword>